<keyword evidence="4 10" id="KW-0812">Transmembrane</keyword>
<evidence type="ECO:0000256" key="2">
    <source>
        <dbReference type="ARBA" id="ARBA00022475"/>
    </source>
</evidence>
<keyword evidence="5 10" id="KW-0552">Olfaction</keyword>
<keyword evidence="2" id="KW-1003">Cell membrane</keyword>
<keyword evidence="6 10" id="KW-1133">Transmembrane helix</keyword>
<feature type="transmembrane region" description="Helical" evidence="10">
    <location>
        <begin position="76"/>
        <end position="95"/>
    </location>
</feature>
<organism evidence="11">
    <name type="scientific">Adelphocoris lineolatus</name>
    <name type="common">Alfalfa plant bug</name>
    <dbReference type="NCBI Taxonomy" id="236346"/>
    <lineage>
        <taxon>Eukaryota</taxon>
        <taxon>Metazoa</taxon>
        <taxon>Ecdysozoa</taxon>
        <taxon>Arthropoda</taxon>
        <taxon>Hexapoda</taxon>
        <taxon>Insecta</taxon>
        <taxon>Pterygota</taxon>
        <taxon>Neoptera</taxon>
        <taxon>Paraneoptera</taxon>
        <taxon>Hemiptera</taxon>
        <taxon>Heteroptera</taxon>
        <taxon>Panheteroptera</taxon>
        <taxon>Cimicomorpha</taxon>
        <taxon>Miridae</taxon>
        <taxon>Mirini</taxon>
        <taxon>Adelphocoris</taxon>
    </lineage>
</organism>
<dbReference type="GO" id="GO:0005549">
    <property type="term" value="F:odorant binding"/>
    <property type="evidence" value="ECO:0007669"/>
    <property type="project" value="InterPro"/>
</dbReference>
<keyword evidence="3 10" id="KW-0716">Sensory transduction</keyword>
<evidence type="ECO:0000256" key="8">
    <source>
        <dbReference type="ARBA" id="ARBA00023170"/>
    </source>
</evidence>
<dbReference type="GO" id="GO:0005886">
    <property type="term" value="C:plasma membrane"/>
    <property type="evidence" value="ECO:0007669"/>
    <property type="project" value="UniProtKB-SubCell"/>
</dbReference>
<name>A0A2I4PH48_ADELI</name>
<comment type="similarity">
    <text evidence="10">Belongs to the insect chemoreceptor superfamily. Heteromeric odorant receptor channel (TC 1.A.69) family.</text>
</comment>
<dbReference type="EMBL" id="KU523615">
    <property type="protein sequence ID" value="APZ81437.1"/>
    <property type="molecule type" value="mRNA"/>
</dbReference>
<evidence type="ECO:0000256" key="3">
    <source>
        <dbReference type="ARBA" id="ARBA00022606"/>
    </source>
</evidence>
<dbReference type="GO" id="GO:0004984">
    <property type="term" value="F:olfactory receptor activity"/>
    <property type="evidence" value="ECO:0007669"/>
    <property type="project" value="InterPro"/>
</dbReference>
<comment type="subcellular location">
    <subcellularLocation>
        <location evidence="1 10">Cell membrane</location>
        <topology evidence="1 10">Multi-pass membrane protein</topology>
    </subcellularLocation>
</comment>
<evidence type="ECO:0000256" key="10">
    <source>
        <dbReference type="RuleBase" id="RU351113"/>
    </source>
</evidence>
<proteinExistence type="evidence at transcript level"/>
<evidence type="ECO:0000256" key="5">
    <source>
        <dbReference type="ARBA" id="ARBA00022725"/>
    </source>
</evidence>
<dbReference type="PANTHER" id="PTHR21137:SF35">
    <property type="entry name" value="ODORANT RECEPTOR 19A-RELATED"/>
    <property type="match status" value="1"/>
</dbReference>
<evidence type="ECO:0000256" key="6">
    <source>
        <dbReference type="ARBA" id="ARBA00022989"/>
    </source>
</evidence>
<feature type="transmembrane region" description="Helical" evidence="10">
    <location>
        <begin position="207"/>
        <end position="227"/>
    </location>
</feature>
<dbReference type="PANTHER" id="PTHR21137">
    <property type="entry name" value="ODORANT RECEPTOR"/>
    <property type="match status" value="1"/>
</dbReference>
<evidence type="ECO:0000313" key="11">
    <source>
        <dbReference type="EMBL" id="APZ81437.1"/>
    </source>
</evidence>
<dbReference type="AlphaFoldDB" id="A0A2I4PH48"/>
<keyword evidence="8 10" id="KW-0675">Receptor</keyword>
<feature type="transmembrane region" description="Helical" evidence="10">
    <location>
        <begin position="326"/>
        <end position="348"/>
    </location>
</feature>
<keyword evidence="7 10" id="KW-0472">Membrane</keyword>
<protein>
    <recommendedName>
        <fullName evidence="10">Odorant receptor</fullName>
    </recommendedName>
</protein>
<evidence type="ECO:0000256" key="7">
    <source>
        <dbReference type="ARBA" id="ARBA00023136"/>
    </source>
</evidence>
<dbReference type="InterPro" id="IPR004117">
    <property type="entry name" value="7tm6_olfct_rcpt"/>
</dbReference>
<feature type="transmembrane region" description="Helical" evidence="10">
    <location>
        <begin position="138"/>
        <end position="157"/>
    </location>
</feature>
<evidence type="ECO:0000256" key="9">
    <source>
        <dbReference type="ARBA" id="ARBA00023224"/>
    </source>
</evidence>
<reference evidence="11" key="1">
    <citation type="submission" date="2016-01" db="EMBL/GenBank/DDBJ databases">
        <title>Candidate chemosensory genes identified in Adelphocoris lineolatus (Goeze) (Hemiptera: Miridae) by antennal transcriptome analysis.</title>
        <authorList>
            <person name="Xiao Y."/>
        </authorList>
    </citation>
    <scope>NUCLEOTIDE SEQUENCE</scope>
</reference>
<feature type="transmembrane region" description="Helical" evidence="10">
    <location>
        <begin position="299"/>
        <end position="320"/>
    </location>
</feature>
<dbReference type="Pfam" id="PF02949">
    <property type="entry name" value="7tm_6"/>
    <property type="match status" value="1"/>
</dbReference>
<evidence type="ECO:0000256" key="1">
    <source>
        <dbReference type="ARBA" id="ARBA00004651"/>
    </source>
</evidence>
<dbReference type="GO" id="GO:0007165">
    <property type="term" value="P:signal transduction"/>
    <property type="evidence" value="ECO:0007669"/>
    <property type="project" value="UniProtKB-KW"/>
</dbReference>
<evidence type="ECO:0000256" key="4">
    <source>
        <dbReference type="ARBA" id="ARBA00022692"/>
    </source>
</evidence>
<sequence>MSGDIEQIKSNSLTRDWYIKKGRDENNGFFLIIGGMYIGYRWISVLHAVLTAWHMPVLLLAVYYGREDFVVVSETIHFIILLLLAFLISMTYLSFRETLDRVFEAMGNGYYDYDGTLDTKTEKMIQQLQFESDRRKTILKYMFIGGCIGAMICVSGIRPILQYYLQKYIKIKKLPDGVNGVKNTFIYYPWDPANLWLNLIGYTLQDVYTIITANVIFGFVLIFVSTAESLSVQMEKLKLSLKRVKIRAAYVISKKPKDSDLSTDRDFSKALHICLRHSIKHHQVVIRIFDDFKSINHTALLWLVGGLTFLLCMSSVLFTADDVSLISKATFVFFISSELLATFLMCWYGEHLGGMSYGLPGDLYDTEWYEFSGDLLIYHRMLAMRSSKPCQLTAGGFSKIDRNTFLEVLKTAFSYANLLQASKQN</sequence>
<accession>A0A2I4PH48</accession>
<keyword evidence="9 10" id="KW-0807">Transducer</keyword>
<comment type="caution">
    <text evidence="10">Lacks conserved residue(s) required for the propagation of feature annotation.</text>
</comment>